<accession>A0ABD1HUB8</accession>
<gene>
    <name evidence="1" type="ORF">AAHA92_10341</name>
</gene>
<reference evidence="1 2" key="1">
    <citation type="submission" date="2024-06" db="EMBL/GenBank/DDBJ databases">
        <title>A chromosome level genome sequence of Diviner's sage (Salvia divinorum).</title>
        <authorList>
            <person name="Ford S.A."/>
            <person name="Ro D.-K."/>
            <person name="Ness R.W."/>
            <person name="Phillips M.A."/>
        </authorList>
    </citation>
    <scope>NUCLEOTIDE SEQUENCE [LARGE SCALE GENOMIC DNA]</scope>
    <source>
        <strain evidence="1">SAF-2024a</strain>
        <tissue evidence="1">Leaf</tissue>
    </source>
</reference>
<dbReference type="EMBL" id="JBEAFC010000004">
    <property type="protein sequence ID" value="KAL1560080.1"/>
    <property type="molecule type" value="Genomic_DNA"/>
</dbReference>
<proteinExistence type="predicted"/>
<sequence>MYKRFLALHIQRLHRARVELLVIRLD</sequence>
<dbReference type="AlphaFoldDB" id="A0ABD1HUB8"/>
<name>A0ABD1HUB8_SALDI</name>
<organism evidence="1 2">
    <name type="scientific">Salvia divinorum</name>
    <name type="common">Maria pastora</name>
    <name type="synonym">Diviner's sage</name>
    <dbReference type="NCBI Taxonomy" id="28513"/>
    <lineage>
        <taxon>Eukaryota</taxon>
        <taxon>Viridiplantae</taxon>
        <taxon>Streptophyta</taxon>
        <taxon>Embryophyta</taxon>
        <taxon>Tracheophyta</taxon>
        <taxon>Spermatophyta</taxon>
        <taxon>Magnoliopsida</taxon>
        <taxon>eudicotyledons</taxon>
        <taxon>Gunneridae</taxon>
        <taxon>Pentapetalae</taxon>
        <taxon>asterids</taxon>
        <taxon>lamiids</taxon>
        <taxon>Lamiales</taxon>
        <taxon>Lamiaceae</taxon>
        <taxon>Nepetoideae</taxon>
        <taxon>Mentheae</taxon>
        <taxon>Salviinae</taxon>
        <taxon>Salvia</taxon>
        <taxon>Salvia subgen. Calosphace</taxon>
    </lineage>
</organism>
<evidence type="ECO:0000313" key="2">
    <source>
        <dbReference type="Proteomes" id="UP001567538"/>
    </source>
</evidence>
<comment type="caution">
    <text evidence="1">The sequence shown here is derived from an EMBL/GenBank/DDBJ whole genome shotgun (WGS) entry which is preliminary data.</text>
</comment>
<protein>
    <submittedName>
        <fullName evidence="1">Uncharacterized protein</fullName>
    </submittedName>
</protein>
<dbReference type="Proteomes" id="UP001567538">
    <property type="component" value="Unassembled WGS sequence"/>
</dbReference>
<keyword evidence="2" id="KW-1185">Reference proteome</keyword>
<evidence type="ECO:0000313" key="1">
    <source>
        <dbReference type="EMBL" id="KAL1560080.1"/>
    </source>
</evidence>